<evidence type="ECO:0000313" key="1">
    <source>
        <dbReference type="EMBL" id="KAF3524935.1"/>
    </source>
</evidence>
<proteinExistence type="predicted"/>
<reference evidence="1" key="1">
    <citation type="submission" date="2019-12" db="EMBL/GenBank/DDBJ databases">
        <title>Genome sequencing and annotation of Brassica cretica.</title>
        <authorList>
            <person name="Studholme D.J."/>
            <person name="Sarris P."/>
        </authorList>
    </citation>
    <scope>NUCLEOTIDE SEQUENCE</scope>
    <source>
        <strain evidence="1">PFS-109/04</strain>
        <tissue evidence="1">Leaf</tissue>
    </source>
</reference>
<accession>A0A8S9PSH4</accession>
<protein>
    <submittedName>
        <fullName evidence="1">Uncharacterized protein</fullName>
    </submittedName>
</protein>
<comment type="caution">
    <text evidence="1">The sequence shown here is derived from an EMBL/GenBank/DDBJ whole genome shotgun (WGS) entry which is preliminary data.</text>
</comment>
<sequence>MGMAKPKVDLSTLSLEGDKVDLDSSGPDGAYRQLEGPPVTFSLSLLPLHLSRSPLICGGCCRLLGFGLRFIFSLISRHIFSVREEERCCILSGSSTVRCFLVQAVIRLGRESLVGTSSLSVIKLSMVDAGGFLFHRGELLLELCGRLA</sequence>
<dbReference type="AlphaFoldDB" id="A0A8S9PSH4"/>
<dbReference type="EMBL" id="QGKX02001347">
    <property type="protein sequence ID" value="KAF3524935.1"/>
    <property type="molecule type" value="Genomic_DNA"/>
</dbReference>
<dbReference type="Proteomes" id="UP000712600">
    <property type="component" value="Unassembled WGS sequence"/>
</dbReference>
<evidence type="ECO:0000313" key="2">
    <source>
        <dbReference type="Proteomes" id="UP000712600"/>
    </source>
</evidence>
<organism evidence="1 2">
    <name type="scientific">Brassica cretica</name>
    <name type="common">Mustard</name>
    <dbReference type="NCBI Taxonomy" id="69181"/>
    <lineage>
        <taxon>Eukaryota</taxon>
        <taxon>Viridiplantae</taxon>
        <taxon>Streptophyta</taxon>
        <taxon>Embryophyta</taxon>
        <taxon>Tracheophyta</taxon>
        <taxon>Spermatophyta</taxon>
        <taxon>Magnoliopsida</taxon>
        <taxon>eudicotyledons</taxon>
        <taxon>Gunneridae</taxon>
        <taxon>Pentapetalae</taxon>
        <taxon>rosids</taxon>
        <taxon>malvids</taxon>
        <taxon>Brassicales</taxon>
        <taxon>Brassicaceae</taxon>
        <taxon>Brassiceae</taxon>
        <taxon>Brassica</taxon>
    </lineage>
</organism>
<name>A0A8S9PSH4_BRACR</name>
<gene>
    <name evidence="1" type="ORF">F2Q69_00046519</name>
</gene>